<dbReference type="AlphaFoldDB" id="A0AAV5A1J2"/>
<feature type="compositionally biased region" description="Basic and acidic residues" evidence="1">
    <location>
        <begin position="110"/>
        <end position="135"/>
    </location>
</feature>
<dbReference type="EMBL" id="BPWL01000001">
    <property type="protein sequence ID" value="GJJ06609.1"/>
    <property type="molecule type" value="Genomic_DNA"/>
</dbReference>
<comment type="caution">
    <text evidence="2">The sequence shown here is derived from an EMBL/GenBank/DDBJ whole genome shotgun (WGS) entry which is preliminary data.</text>
</comment>
<dbReference type="InterPro" id="IPR011004">
    <property type="entry name" value="Trimer_LpxA-like_sf"/>
</dbReference>
<evidence type="ECO:0000313" key="3">
    <source>
        <dbReference type="Proteomes" id="UP001050691"/>
    </source>
</evidence>
<organism evidence="2 3">
    <name type="scientific">Clathrus columnatus</name>
    <dbReference type="NCBI Taxonomy" id="1419009"/>
    <lineage>
        <taxon>Eukaryota</taxon>
        <taxon>Fungi</taxon>
        <taxon>Dikarya</taxon>
        <taxon>Basidiomycota</taxon>
        <taxon>Agaricomycotina</taxon>
        <taxon>Agaricomycetes</taxon>
        <taxon>Phallomycetidae</taxon>
        <taxon>Phallales</taxon>
        <taxon>Clathraceae</taxon>
        <taxon>Clathrus</taxon>
    </lineage>
</organism>
<proteinExistence type="predicted"/>
<reference evidence="2" key="1">
    <citation type="submission" date="2021-10" db="EMBL/GenBank/DDBJ databases">
        <title>De novo Genome Assembly of Clathrus columnatus (Basidiomycota, Fungi) Using Illumina and Nanopore Sequence Data.</title>
        <authorList>
            <person name="Ogiso-Tanaka E."/>
            <person name="Itagaki H."/>
            <person name="Hosoya T."/>
            <person name="Hosaka K."/>
        </authorList>
    </citation>
    <scope>NUCLEOTIDE SEQUENCE</scope>
    <source>
        <strain evidence="2">MO-923</strain>
    </source>
</reference>
<evidence type="ECO:0000256" key="1">
    <source>
        <dbReference type="SAM" id="MobiDB-lite"/>
    </source>
</evidence>
<feature type="region of interest" description="Disordered" evidence="1">
    <location>
        <begin position="164"/>
        <end position="240"/>
    </location>
</feature>
<dbReference type="SUPFAM" id="SSF51161">
    <property type="entry name" value="Trimeric LpxA-like enzymes"/>
    <property type="match status" value="1"/>
</dbReference>
<name>A0AAV5A1J2_9AGAM</name>
<dbReference type="Proteomes" id="UP001050691">
    <property type="component" value="Unassembled WGS sequence"/>
</dbReference>
<evidence type="ECO:0000313" key="2">
    <source>
        <dbReference type="EMBL" id="GJJ06609.1"/>
    </source>
</evidence>
<feature type="compositionally biased region" description="Acidic residues" evidence="1">
    <location>
        <begin position="136"/>
        <end position="146"/>
    </location>
</feature>
<gene>
    <name evidence="2" type="ORF">Clacol_000802</name>
</gene>
<keyword evidence="3" id="KW-1185">Reference proteome</keyword>
<protein>
    <submittedName>
        <fullName evidence="2">Uncharacterized protein</fullName>
    </submittedName>
</protein>
<accession>A0AAV5A1J2</accession>
<sequence>MESLWKVRRLTPGAIAMTAILARFSASSDLAFRPTGITTEIEYQEDYRIYLEYLSEGLRLKKPSVLAIFQQWNDIFYSNQSDLPQRASKPSLHNRRAILADLYDEQEQNMDEHRGQNTANDDRGQNTENDERPNKDDDDDDDDENDTDMRAATVVTGYTRLLEQEQADDELLDPERGQRQSSPLSDPPRPPLRSRHNNQPYSMHSFARKKRAAESNPSDVQGAKENMPAKRRRRNENKQMNTGEIVKFQSRFKTIPTIIELDLLTVSVVANEGQRIDIPDGCVLDDKLLTGTIQFLEI</sequence>
<feature type="region of interest" description="Disordered" evidence="1">
    <location>
        <begin position="107"/>
        <end position="147"/>
    </location>
</feature>